<dbReference type="EMBL" id="MCFD01000005">
    <property type="protein sequence ID" value="ORX70605.1"/>
    <property type="molecule type" value="Genomic_DNA"/>
</dbReference>
<accession>A0A1Y1WB65</accession>
<protein>
    <recommendedName>
        <fullName evidence="5">Extracellular membrane protein CFEM domain-containing protein</fullName>
    </recommendedName>
</protein>
<dbReference type="OrthoDB" id="5579749at2759"/>
<evidence type="ECO:0008006" key="5">
    <source>
        <dbReference type="Google" id="ProtNLM"/>
    </source>
</evidence>
<dbReference type="RefSeq" id="XP_040744184.1">
    <property type="nucleotide sequence ID" value="XM_040887238.1"/>
</dbReference>
<feature type="region of interest" description="Disordered" evidence="1">
    <location>
        <begin position="85"/>
        <end position="155"/>
    </location>
</feature>
<feature type="chain" id="PRO_5010993720" description="Extracellular membrane protein CFEM domain-containing protein" evidence="2">
    <location>
        <begin position="20"/>
        <end position="218"/>
    </location>
</feature>
<feature type="compositionally biased region" description="Basic and acidic residues" evidence="1">
    <location>
        <begin position="111"/>
        <end position="123"/>
    </location>
</feature>
<comment type="caution">
    <text evidence="3">The sequence shown here is derived from an EMBL/GenBank/DDBJ whole genome shotgun (WGS) entry which is preliminary data.</text>
</comment>
<name>A0A1Y1WB65_9FUNG</name>
<reference evidence="3 4" key="1">
    <citation type="submission" date="2016-07" db="EMBL/GenBank/DDBJ databases">
        <title>Pervasive Adenine N6-methylation of Active Genes in Fungi.</title>
        <authorList>
            <consortium name="DOE Joint Genome Institute"/>
            <person name="Mondo S.J."/>
            <person name="Dannebaum R.O."/>
            <person name="Kuo R.C."/>
            <person name="Labutti K."/>
            <person name="Haridas S."/>
            <person name="Kuo A."/>
            <person name="Salamov A."/>
            <person name="Ahrendt S.R."/>
            <person name="Lipzen A."/>
            <person name="Sullivan W."/>
            <person name="Andreopoulos W.B."/>
            <person name="Clum A."/>
            <person name="Lindquist E."/>
            <person name="Daum C."/>
            <person name="Ramamoorthy G.K."/>
            <person name="Gryganskyi A."/>
            <person name="Culley D."/>
            <person name="Magnuson J.K."/>
            <person name="James T.Y."/>
            <person name="O'Malley M.A."/>
            <person name="Stajich J.E."/>
            <person name="Spatafora J.W."/>
            <person name="Visel A."/>
            <person name="Grigoriev I.V."/>
        </authorList>
    </citation>
    <scope>NUCLEOTIDE SEQUENCE [LARGE SCALE GENOMIC DNA]</scope>
    <source>
        <strain evidence="3 4">ATCC 12442</strain>
    </source>
</reference>
<evidence type="ECO:0000313" key="3">
    <source>
        <dbReference type="EMBL" id="ORX70605.1"/>
    </source>
</evidence>
<proteinExistence type="predicted"/>
<sequence length="218" mass="22951">MQFLLLLTSTLCLAAVARAACENPASFKKCVEQTRAEVNICGINMTCKCARQEYVVRCYEKCGDDEHYMRMKEGEKGQQQIFCSQTKPGEPEDLPIIGSEGGSSSKAKDKKKNDKPAKPESKSAPKPQALPPQTAQQGMSDGDEPAMGARGNRNGIYEDLGASNNLIHGGSLGSNEGSVKGMAGGNGLVMGGVDGGAASVTLRASSLVVLALVFCNFV</sequence>
<feature type="signal peptide" evidence="2">
    <location>
        <begin position="1"/>
        <end position="19"/>
    </location>
</feature>
<keyword evidence="2" id="KW-0732">Signal</keyword>
<organism evidence="3 4">
    <name type="scientific">Linderina pennispora</name>
    <dbReference type="NCBI Taxonomy" id="61395"/>
    <lineage>
        <taxon>Eukaryota</taxon>
        <taxon>Fungi</taxon>
        <taxon>Fungi incertae sedis</taxon>
        <taxon>Zoopagomycota</taxon>
        <taxon>Kickxellomycotina</taxon>
        <taxon>Kickxellomycetes</taxon>
        <taxon>Kickxellales</taxon>
        <taxon>Kickxellaceae</taxon>
        <taxon>Linderina</taxon>
    </lineage>
</organism>
<evidence type="ECO:0000256" key="1">
    <source>
        <dbReference type="SAM" id="MobiDB-lite"/>
    </source>
</evidence>
<keyword evidence="4" id="KW-1185">Reference proteome</keyword>
<dbReference type="Proteomes" id="UP000193922">
    <property type="component" value="Unassembled WGS sequence"/>
</dbReference>
<evidence type="ECO:0000256" key="2">
    <source>
        <dbReference type="SAM" id="SignalP"/>
    </source>
</evidence>
<evidence type="ECO:0000313" key="4">
    <source>
        <dbReference type="Proteomes" id="UP000193922"/>
    </source>
</evidence>
<gene>
    <name evidence="3" type="ORF">DL89DRAFT_266799</name>
</gene>
<dbReference type="AlphaFoldDB" id="A0A1Y1WB65"/>
<dbReference type="GeneID" id="63803886"/>